<accession>A0AB74UFL4</accession>
<evidence type="ECO:0000313" key="3">
    <source>
        <dbReference type="EMBL" id="XCJ79953.1"/>
    </source>
</evidence>
<feature type="compositionally biased region" description="Basic and acidic residues" evidence="1">
    <location>
        <begin position="84"/>
        <end position="93"/>
    </location>
</feature>
<dbReference type="RefSeq" id="WP_353980817.1">
    <property type="nucleotide sequence ID" value="NZ_CP159578.1"/>
</dbReference>
<protein>
    <submittedName>
        <fullName evidence="3">Uncharacterized protein</fullName>
    </submittedName>
</protein>
<proteinExistence type="predicted"/>
<dbReference type="AlphaFoldDB" id="A0AB74UFL4"/>
<sequence length="112" mass="11708">MPRSTRLAALGLGLLLLAGSAGANEPPTPPPWSTQEVASAQSQCRANLTATGIDGPKVARYCECVTTALQARFSAAEVRRMKRAHDPGADGDNRPPALAKTLEQCSPVLESP</sequence>
<reference evidence="3" key="1">
    <citation type="submission" date="2024-06" db="EMBL/GenBank/DDBJ databases">
        <title>Complete genome of Salinicola endophyticus HNIBRBA4755.</title>
        <authorList>
            <person name="Shin S.Y."/>
            <person name="Kang H."/>
            <person name="Song J."/>
        </authorList>
    </citation>
    <scope>NUCLEOTIDE SEQUENCE</scope>
    <source>
        <strain evidence="3">HNIBRBA4755</strain>
    </source>
</reference>
<dbReference type="EMBL" id="CP159578">
    <property type="protein sequence ID" value="XCJ79953.1"/>
    <property type="molecule type" value="Genomic_DNA"/>
</dbReference>
<evidence type="ECO:0000256" key="2">
    <source>
        <dbReference type="SAM" id="SignalP"/>
    </source>
</evidence>
<feature type="region of interest" description="Disordered" evidence="1">
    <location>
        <begin position="81"/>
        <end position="112"/>
    </location>
</feature>
<evidence type="ECO:0000256" key="1">
    <source>
        <dbReference type="SAM" id="MobiDB-lite"/>
    </source>
</evidence>
<feature type="signal peptide" evidence="2">
    <location>
        <begin position="1"/>
        <end position="23"/>
    </location>
</feature>
<feature type="chain" id="PRO_5044504019" evidence="2">
    <location>
        <begin position="24"/>
        <end position="112"/>
    </location>
</feature>
<organism evidence="3">
    <name type="scientific">Salinicola endophyticus</name>
    <dbReference type="NCBI Taxonomy" id="1949083"/>
    <lineage>
        <taxon>Bacteria</taxon>
        <taxon>Pseudomonadati</taxon>
        <taxon>Pseudomonadota</taxon>
        <taxon>Gammaproteobacteria</taxon>
        <taxon>Oceanospirillales</taxon>
        <taxon>Halomonadaceae</taxon>
        <taxon>Salinicola</taxon>
    </lineage>
</organism>
<keyword evidence="2" id="KW-0732">Signal</keyword>
<name>A0AB74UFL4_9GAMM</name>
<gene>
    <name evidence="3" type="ORF">ABV408_01910</name>
</gene>